<dbReference type="InterPro" id="IPR010921">
    <property type="entry name" value="Trp_repressor/repl_initiator"/>
</dbReference>
<organism evidence="1 2">
    <name type="scientific">Brucella endophytica</name>
    <dbReference type="NCBI Taxonomy" id="1963359"/>
    <lineage>
        <taxon>Bacteria</taxon>
        <taxon>Pseudomonadati</taxon>
        <taxon>Pseudomonadota</taxon>
        <taxon>Alphaproteobacteria</taxon>
        <taxon>Hyphomicrobiales</taxon>
        <taxon>Brucellaceae</taxon>
        <taxon>Brucella/Ochrobactrum group</taxon>
        <taxon>Brucella</taxon>
    </lineage>
</organism>
<comment type="caution">
    <text evidence="1">The sequence shown here is derived from an EMBL/GenBank/DDBJ whole genome shotgun (WGS) entry which is preliminary data.</text>
</comment>
<dbReference type="AlphaFoldDB" id="A0A916SSA3"/>
<sequence>MERDGKKDVQLDVLSDGYAGRLEVIEGPTGRRERSASQKAGIVAESLMPGVRVADVARKHGVTRWQVYDWRRKFGQKRAGLPDKPDPAPAFAALMVEQPAPAQPPARDARIEIVVGDVVIRTGPDADGDHLAQVIRAARMAQ</sequence>
<protein>
    <submittedName>
        <fullName evidence="1">Transposase</fullName>
    </submittedName>
</protein>
<dbReference type="PANTHER" id="PTHR37936">
    <property type="entry name" value="TRANSPOSASE INSC FOR INSERTION ELEMENT IS2A-RELATED"/>
    <property type="match status" value="1"/>
</dbReference>
<accession>A0A916SSA3</accession>
<dbReference type="NCBIfam" id="NF047595">
    <property type="entry name" value="IS66_ISRel24_TnpA"/>
    <property type="match status" value="1"/>
</dbReference>
<dbReference type="Pfam" id="PF01527">
    <property type="entry name" value="HTH_Tnp_1"/>
    <property type="match status" value="1"/>
</dbReference>
<reference evidence="1" key="2">
    <citation type="submission" date="2020-09" db="EMBL/GenBank/DDBJ databases">
        <authorList>
            <person name="Sun Q."/>
            <person name="Zhou Y."/>
        </authorList>
    </citation>
    <scope>NUCLEOTIDE SEQUENCE</scope>
    <source>
        <strain evidence="1">CGMCC 1.15082</strain>
    </source>
</reference>
<dbReference type="PANTHER" id="PTHR37936:SF3">
    <property type="entry name" value="TRANSPOSASE INSC FOR INSERTION ELEMENT IS2A-RELATED"/>
    <property type="match status" value="1"/>
</dbReference>
<name>A0A916SSA3_9HYPH</name>
<evidence type="ECO:0000313" key="1">
    <source>
        <dbReference type="EMBL" id="GGB13954.1"/>
    </source>
</evidence>
<keyword evidence="2" id="KW-1185">Reference proteome</keyword>
<dbReference type="Proteomes" id="UP000646478">
    <property type="component" value="Unassembled WGS sequence"/>
</dbReference>
<dbReference type="EMBL" id="BMHH01000063">
    <property type="protein sequence ID" value="GGB13954.1"/>
    <property type="molecule type" value="Genomic_DNA"/>
</dbReference>
<dbReference type="SUPFAM" id="SSF48295">
    <property type="entry name" value="TrpR-like"/>
    <property type="match status" value="1"/>
</dbReference>
<dbReference type="GO" id="GO:0004803">
    <property type="term" value="F:transposase activity"/>
    <property type="evidence" value="ECO:0007669"/>
    <property type="project" value="InterPro"/>
</dbReference>
<evidence type="ECO:0000313" key="2">
    <source>
        <dbReference type="Proteomes" id="UP000646478"/>
    </source>
</evidence>
<dbReference type="GO" id="GO:0043565">
    <property type="term" value="F:sequence-specific DNA binding"/>
    <property type="evidence" value="ECO:0007669"/>
    <property type="project" value="InterPro"/>
</dbReference>
<reference evidence="1" key="1">
    <citation type="journal article" date="2014" name="Int. J. Syst. Evol. Microbiol.">
        <title>Complete genome sequence of Corynebacterium casei LMG S-19264T (=DSM 44701T), isolated from a smear-ripened cheese.</title>
        <authorList>
            <consortium name="US DOE Joint Genome Institute (JGI-PGF)"/>
            <person name="Walter F."/>
            <person name="Albersmeier A."/>
            <person name="Kalinowski J."/>
            <person name="Ruckert C."/>
        </authorList>
    </citation>
    <scope>NUCLEOTIDE SEQUENCE</scope>
    <source>
        <strain evidence="1">CGMCC 1.15082</strain>
    </source>
</reference>
<dbReference type="GO" id="GO:0006313">
    <property type="term" value="P:DNA transposition"/>
    <property type="evidence" value="ECO:0007669"/>
    <property type="project" value="InterPro"/>
</dbReference>
<proteinExistence type="predicted"/>
<gene>
    <name evidence="1" type="ORF">GCM10011491_46960</name>
</gene>
<dbReference type="InterPro" id="IPR002514">
    <property type="entry name" value="Transposase_8"/>
</dbReference>